<sequence>ILLWIAGGMSPQDVRDRLLSKDTDFQKELFAYMESAHQGEFSTGTLDEVAARIPAEKKPNDLNANYIDPTKTLPAPPPTPPCKDIKSCSEMCENCLLHLTWWDAVKRVIDDLVIRSNLHTCDASRGCLDKDGICKARFPRELIPKTVFDEKDGRILMKKLESRINNYTPLLTYLLRCNSDVTCMMSGTTMKAVIMYVTDYITKVNLKSHHVFSAAYDIFQK</sequence>
<proteinExistence type="predicted"/>
<feature type="non-terminal residue" evidence="1">
    <location>
        <position position="1"/>
    </location>
</feature>
<dbReference type="EMBL" id="JACGCI010000056">
    <property type="protein sequence ID" value="KAF6750469.1"/>
    <property type="molecule type" value="Genomic_DNA"/>
</dbReference>
<organism evidence="1 2">
    <name type="scientific">Ephemerocybe angulata</name>
    <dbReference type="NCBI Taxonomy" id="980116"/>
    <lineage>
        <taxon>Eukaryota</taxon>
        <taxon>Fungi</taxon>
        <taxon>Dikarya</taxon>
        <taxon>Basidiomycota</taxon>
        <taxon>Agaricomycotina</taxon>
        <taxon>Agaricomycetes</taxon>
        <taxon>Agaricomycetidae</taxon>
        <taxon>Agaricales</taxon>
        <taxon>Agaricineae</taxon>
        <taxon>Psathyrellaceae</taxon>
        <taxon>Ephemerocybe</taxon>
    </lineage>
</organism>
<feature type="non-terminal residue" evidence="1">
    <location>
        <position position="221"/>
    </location>
</feature>
<evidence type="ECO:0000313" key="1">
    <source>
        <dbReference type="EMBL" id="KAF6750469.1"/>
    </source>
</evidence>
<dbReference type="Proteomes" id="UP000521943">
    <property type="component" value="Unassembled WGS sequence"/>
</dbReference>
<dbReference type="OrthoDB" id="3229882at2759"/>
<dbReference type="AlphaFoldDB" id="A0A8H6M250"/>
<accession>A0A8H6M250</accession>
<evidence type="ECO:0000313" key="2">
    <source>
        <dbReference type="Proteomes" id="UP000521943"/>
    </source>
</evidence>
<gene>
    <name evidence="1" type="ORF">DFP72DRAFT_764217</name>
</gene>
<name>A0A8H6M250_9AGAR</name>
<reference evidence="1 2" key="1">
    <citation type="submission" date="2020-07" db="EMBL/GenBank/DDBJ databases">
        <title>Comparative genomics of pyrophilous fungi reveals a link between fire events and developmental genes.</title>
        <authorList>
            <consortium name="DOE Joint Genome Institute"/>
            <person name="Steindorff A.S."/>
            <person name="Carver A."/>
            <person name="Calhoun S."/>
            <person name="Stillman K."/>
            <person name="Liu H."/>
            <person name="Lipzen A."/>
            <person name="Pangilinan J."/>
            <person name="Labutti K."/>
            <person name="Bruns T.D."/>
            <person name="Grigoriev I.V."/>
        </authorList>
    </citation>
    <scope>NUCLEOTIDE SEQUENCE [LARGE SCALE GENOMIC DNA]</scope>
    <source>
        <strain evidence="1 2">CBS 144469</strain>
    </source>
</reference>
<comment type="caution">
    <text evidence="1">The sequence shown here is derived from an EMBL/GenBank/DDBJ whole genome shotgun (WGS) entry which is preliminary data.</text>
</comment>
<keyword evidence="2" id="KW-1185">Reference proteome</keyword>
<protein>
    <submittedName>
        <fullName evidence="1">Uncharacterized protein</fullName>
    </submittedName>
</protein>